<accession>A0A558R8Y1</accession>
<gene>
    <name evidence="1" type="ORF">FOY91_06230</name>
</gene>
<proteinExistence type="predicted"/>
<sequence length="76" mass="8802">MSNQHPDSPIQRSGAAERDYLLRRAEDHRRLAEDCDEPGARGIHQRLRQLYEARAAFAIMVHPDQSFTQKDQERAS</sequence>
<protein>
    <submittedName>
        <fullName evidence="1">Uncharacterized protein</fullName>
    </submittedName>
</protein>
<dbReference type="AlphaFoldDB" id="A0A558R8Y1"/>
<name>A0A558R8Y1_9SPHN</name>
<dbReference type="RefSeq" id="WP_145149208.1">
    <property type="nucleotide sequence ID" value="NZ_VNIM01000017.1"/>
</dbReference>
<dbReference type="OrthoDB" id="7584387at2"/>
<keyword evidence="2" id="KW-1185">Reference proteome</keyword>
<organism evidence="1 2">
    <name type="scientific">Alterirhizorhabdus solaris</name>
    <dbReference type="NCBI Taxonomy" id="2529389"/>
    <lineage>
        <taxon>Bacteria</taxon>
        <taxon>Pseudomonadati</taxon>
        <taxon>Pseudomonadota</taxon>
        <taxon>Alphaproteobacteria</taxon>
        <taxon>Sphingomonadales</taxon>
        <taxon>Rhizorhabdaceae</taxon>
        <taxon>Alterirhizorhabdus</taxon>
    </lineage>
</organism>
<dbReference type="Proteomes" id="UP000318681">
    <property type="component" value="Unassembled WGS sequence"/>
</dbReference>
<comment type="caution">
    <text evidence="1">The sequence shown here is derived from an EMBL/GenBank/DDBJ whole genome shotgun (WGS) entry which is preliminary data.</text>
</comment>
<evidence type="ECO:0000313" key="1">
    <source>
        <dbReference type="EMBL" id="TVV75752.1"/>
    </source>
</evidence>
<evidence type="ECO:0000313" key="2">
    <source>
        <dbReference type="Proteomes" id="UP000318681"/>
    </source>
</evidence>
<dbReference type="EMBL" id="VNIM01000017">
    <property type="protein sequence ID" value="TVV75752.1"/>
    <property type="molecule type" value="Genomic_DNA"/>
</dbReference>
<reference evidence="1 2" key="1">
    <citation type="submission" date="2019-07" db="EMBL/GenBank/DDBJ databases">
        <title>Sphingomonas solaris sp. nov., isolated from a solar panel from Boston, Massachusetts.</title>
        <authorList>
            <person name="Tanner K."/>
            <person name="Pascual J."/>
            <person name="Mancuso C."/>
            <person name="Pereto J."/>
            <person name="Khalil A."/>
            <person name="Vilanova C."/>
        </authorList>
    </citation>
    <scope>NUCLEOTIDE SEQUENCE [LARGE SCALE GENOMIC DNA]</scope>
    <source>
        <strain evidence="1 2">R4DWN</strain>
    </source>
</reference>